<proteinExistence type="predicted"/>
<dbReference type="AlphaFoldDB" id="A0A2B6UDE2"/>
<name>A0A2B6UDE2_9BACI</name>
<reference evidence="1 2" key="1">
    <citation type="submission" date="2017-09" db="EMBL/GenBank/DDBJ databases">
        <title>Large-scale bioinformatics analysis of Bacillus genomes uncovers conserved roles of natural products in bacterial physiology.</title>
        <authorList>
            <consortium name="Agbiome Team Llc"/>
            <person name="Bleich R.M."/>
            <person name="Grubbs K.J."/>
            <person name="Santa Maria K.C."/>
            <person name="Allen S.E."/>
            <person name="Farag S."/>
            <person name="Shank E.A."/>
            <person name="Bowers A."/>
        </authorList>
    </citation>
    <scope>NUCLEOTIDE SEQUENCE [LARGE SCALE GENOMIC DNA]</scope>
    <source>
        <strain evidence="1 2">AFS029838</strain>
    </source>
</reference>
<gene>
    <name evidence="1" type="ORF">COI65_08920</name>
</gene>
<dbReference type="EMBL" id="NUUQ01000011">
    <property type="protein sequence ID" value="PHG63530.1"/>
    <property type="molecule type" value="Genomic_DNA"/>
</dbReference>
<sequence length="149" mass="17013">MKDELVSRKVGGWCWYGTNTFKETDNVGKFMTFVQDDISNEIQELILKAIKQGVTSLVKHTDPDMLAFNPYTKNGSLAIIWYSTDEEKTLKGLAKFLIDHGLVPKTKAGKYYNISFKYDEQTRNGDYGEQFKPSISLKDLMDLNTGAFY</sequence>
<comment type="caution">
    <text evidence="1">The sequence shown here is derived from an EMBL/GenBank/DDBJ whole genome shotgun (WGS) entry which is preliminary data.</text>
</comment>
<dbReference type="RefSeq" id="WP_098721968.1">
    <property type="nucleotide sequence ID" value="NZ_NUUQ01000011.1"/>
</dbReference>
<evidence type="ECO:0000313" key="1">
    <source>
        <dbReference type="EMBL" id="PHG63530.1"/>
    </source>
</evidence>
<organism evidence="1 2">
    <name type="scientific">Bacillus wiedmannii</name>
    <dbReference type="NCBI Taxonomy" id="1890302"/>
    <lineage>
        <taxon>Bacteria</taxon>
        <taxon>Bacillati</taxon>
        <taxon>Bacillota</taxon>
        <taxon>Bacilli</taxon>
        <taxon>Bacillales</taxon>
        <taxon>Bacillaceae</taxon>
        <taxon>Bacillus</taxon>
        <taxon>Bacillus cereus group</taxon>
    </lineage>
</organism>
<evidence type="ECO:0000313" key="2">
    <source>
        <dbReference type="Proteomes" id="UP000222503"/>
    </source>
</evidence>
<accession>A0A2B6UDE2</accession>
<protein>
    <submittedName>
        <fullName evidence="1">Uncharacterized protein</fullName>
    </submittedName>
</protein>
<dbReference type="Proteomes" id="UP000222503">
    <property type="component" value="Unassembled WGS sequence"/>
</dbReference>